<dbReference type="PRINTS" id="PR00469">
    <property type="entry name" value="PNDRDTASEII"/>
</dbReference>
<organism evidence="5 6">
    <name type="scientific">Lutimaribacter saemankumensis</name>
    <dbReference type="NCBI Taxonomy" id="490829"/>
    <lineage>
        <taxon>Bacteria</taxon>
        <taxon>Pseudomonadati</taxon>
        <taxon>Pseudomonadota</taxon>
        <taxon>Alphaproteobacteria</taxon>
        <taxon>Rhodobacterales</taxon>
        <taxon>Roseobacteraceae</taxon>
        <taxon>Lutimaribacter</taxon>
    </lineage>
</organism>
<keyword evidence="2" id="KW-0274">FAD</keyword>
<dbReference type="Gene3D" id="3.50.50.60">
    <property type="entry name" value="FAD/NAD(P)-binding domain"/>
    <property type="match status" value="1"/>
</dbReference>
<reference evidence="5 6" key="1">
    <citation type="submission" date="2016-10" db="EMBL/GenBank/DDBJ databases">
        <authorList>
            <person name="de Groot N.N."/>
        </authorList>
    </citation>
    <scope>NUCLEOTIDE SEQUENCE [LARGE SCALE GENOMIC DNA]</scope>
    <source>
        <strain evidence="5 6">DSM 28010</strain>
    </source>
</reference>
<dbReference type="PANTHER" id="PTHR43539">
    <property type="entry name" value="FLAVIN-BINDING MONOOXYGENASE-LIKE PROTEIN (AFU_ORTHOLOGUE AFUA_4G09220)"/>
    <property type="match status" value="1"/>
</dbReference>
<proteinExistence type="predicted"/>
<evidence type="ECO:0000256" key="1">
    <source>
        <dbReference type="ARBA" id="ARBA00022630"/>
    </source>
</evidence>
<dbReference type="InterPro" id="IPR000960">
    <property type="entry name" value="Flavin_mOase"/>
</dbReference>
<dbReference type="GO" id="GO:0005829">
    <property type="term" value="C:cytosol"/>
    <property type="evidence" value="ECO:0007669"/>
    <property type="project" value="TreeGrafter"/>
</dbReference>
<dbReference type="GO" id="GO:0050661">
    <property type="term" value="F:NADP binding"/>
    <property type="evidence" value="ECO:0007669"/>
    <property type="project" value="InterPro"/>
</dbReference>
<dbReference type="InterPro" id="IPR020946">
    <property type="entry name" value="Flavin_mOase-like"/>
</dbReference>
<protein>
    <recommendedName>
        <fullName evidence="4">Trimethylamine monooxygenase</fullName>
    </recommendedName>
</protein>
<name>A0A1G8MDV4_9RHOB</name>
<dbReference type="InterPro" id="IPR036188">
    <property type="entry name" value="FAD/NAD-bd_sf"/>
</dbReference>
<dbReference type="PRINTS" id="PR00368">
    <property type="entry name" value="FADPNR"/>
</dbReference>
<evidence type="ECO:0000313" key="5">
    <source>
        <dbReference type="EMBL" id="SDI66017.1"/>
    </source>
</evidence>
<dbReference type="EMBL" id="FNEB01000004">
    <property type="protein sequence ID" value="SDI66017.1"/>
    <property type="molecule type" value="Genomic_DNA"/>
</dbReference>
<keyword evidence="1" id="KW-0285">Flavoprotein</keyword>
<dbReference type="SUPFAM" id="SSF51905">
    <property type="entry name" value="FAD/NAD(P)-binding domain"/>
    <property type="match status" value="2"/>
</dbReference>
<dbReference type="GO" id="GO:0004499">
    <property type="term" value="F:N,N-dimethylaniline monooxygenase activity"/>
    <property type="evidence" value="ECO:0007669"/>
    <property type="project" value="InterPro"/>
</dbReference>
<dbReference type="AlphaFoldDB" id="A0A1G8MDV4"/>
<dbReference type="PANTHER" id="PTHR43539:SF78">
    <property type="entry name" value="FLAVIN-CONTAINING MONOOXYGENASE"/>
    <property type="match status" value="1"/>
</dbReference>
<evidence type="ECO:0000313" key="6">
    <source>
        <dbReference type="Proteomes" id="UP000199340"/>
    </source>
</evidence>
<dbReference type="RefSeq" id="WP_175491445.1">
    <property type="nucleotide sequence ID" value="NZ_FNEB01000004.1"/>
</dbReference>
<dbReference type="PIRSF" id="PIRSF000332">
    <property type="entry name" value="FMO"/>
    <property type="match status" value="1"/>
</dbReference>
<accession>A0A1G8MDV4</accession>
<sequence>MHDVVVIGAGPAGLALGACLRAEGLDPVILEREACVGSAWRRHYDRLSLHTDRDRSHLPFTPFPRDWPRYVQRAQVVEYLDAYAGHHGLVPRFGAEVTGLVRQDAGWRVALKGGEELEARQVILATGVSETPFRATWPGLDGFPGAVLHTRDYRRPDDLPGQRVLVVGFGNSGGELAIDLVEAGRDVEIAVRSPVNLLPKELLGRPIGNWDVLQKIFPYRVADAITAPVLRWMLGDYSRYGLRKASKGPIAQIREDGRIPLIDLGTLDLMRAGRLRARPGIERVDGATVSFTDGTAGDYDAILLATGYSVDLRPLLGEMPGVLDGTGRPLRSGEELAPGLWFCSYHTVPNGQLREIARQAPVIARGVAAAVAQAAARAPAR</sequence>
<dbReference type="Proteomes" id="UP000199340">
    <property type="component" value="Unassembled WGS sequence"/>
</dbReference>
<evidence type="ECO:0000256" key="4">
    <source>
        <dbReference type="ARBA" id="ARBA00035159"/>
    </source>
</evidence>
<keyword evidence="6" id="KW-1185">Reference proteome</keyword>
<dbReference type="STRING" id="490829.SAMN05421850_104148"/>
<evidence type="ECO:0000256" key="3">
    <source>
        <dbReference type="ARBA" id="ARBA00023002"/>
    </source>
</evidence>
<dbReference type="InterPro" id="IPR050982">
    <property type="entry name" value="Auxin_biosynth/cation_transpt"/>
</dbReference>
<gene>
    <name evidence="5" type="ORF">SAMN05421850_104148</name>
</gene>
<dbReference type="GO" id="GO:0050660">
    <property type="term" value="F:flavin adenine dinucleotide binding"/>
    <property type="evidence" value="ECO:0007669"/>
    <property type="project" value="InterPro"/>
</dbReference>
<evidence type="ECO:0000256" key="2">
    <source>
        <dbReference type="ARBA" id="ARBA00022827"/>
    </source>
</evidence>
<keyword evidence="3" id="KW-0560">Oxidoreductase</keyword>
<dbReference type="Pfam" id="PF00743">
    <property type="entry name" value="FMO-like"/>
    <property type="match status" value="1"/>
</dbReference>